<feature type="transmembrane region" description="Helical" evidence="10">
    <location>
        <begin position="487"/>
        <end position="505"/>
    </location>
</feature>
<keyword evidence="7 10" id="KW-1133">Transmembrane helix</keyword>
<feature type="transmembrane region" description="Helical" evidence="10">
    <location>
        <begin position="692"/>
        <end position="713"/>
    </location>
</feature>
<keyword evidence="3" id="KW-0813">Transport</keyword>
<name>A0AAN6QIS1_9PEZI</name>
<feature type="transmembrane region" description="Helical" evidence="10">
    <location>
        <begin position="450"/>
        <end position="475"/>
    </location>
</feature>
<dbReference type="GO" id="GO:0016020">
    <property type="term" value="C:membrane"/>
    <property type="evidence" value="ECO:0007669"/>
    <property type="project" value="UniProtKB-SubCell"/>
</dbReference>
<dbReference type="Pfam" id="PF03169">
    <property type="entry name" value="OPT"/>
    <property type="match status" value="1"/>
</dbReference>
<proteinExistence type="inferred from homology"/>
<feature type="transmembrane region" description="Helical" evidence="10">
    <location>
        <begin position="253"/>
        <end position="271"/>
    </location>
</feature>
<evidence type="ECO:0000313" key="11">
    <source>
        <dbReference type="EMBL" id="KAK4109549.1"/>
    </source>
</evidence>
<keyword evidence="5" id="KW-0571">Peptide transport</keyword>
<feature type="transmembrane region" description="Helical" evidence="10">
    <location>
        <begin position="797"/>
        <end position="821"/>
    </location>
</feature>
<keyword evidence="4 10" id="KW-0812">Transmembrane</keyword>
<evidence type="ECO:0000256" key="10">
    <source>
        <dbReference type="SAM" id="Phobius"/>
    </source>
</evidence>
<keyword evidence="8 10" id="KW-0472">Membrane</keyword>
<feature type="transmembrane region" description="Helical" evidence="10">
    <location>
        <begin position="517"/>
        <end position="544"/>
    </location>
</feature>
<feature type="compositionally biased region" description="Polar residues" evidence="9">
    <location>
        <begin position="155"/>
        <end position="164"/>
    </location>
</feature>
<feature type="transmembrane region" description="Helical" evidence="10">
    <location>
        <begin position="598"/>
        <end position="619"/>
    </location>
</feature>
<feature type="transmembrane region" description="Helical" evidence="10">
    <location>
        <begin position="953"/>
        <end position="972"/>
    </location>
</feature>
<dbReference type="GO" id="GO:0015031">
    <property type="term" value="P:protein transport"/>
    <property type="evidence" value="ECO:0007669"/>
    <property type="project" value="UniProtKB-KW"/>
</dbReference>
<dbReference type="RefSeq" id="XP_064667119.1">
    <property type="nucleotide sequence ID" value="XM_064813189.1"/>
</dbReference>
<evidence type="ECO:0000256" key="9">
    <source>
        <dbReference type="SAM" id="MobiDB-lite"/>
    </source>
</evidence>
<keyword evidence="6" id="KW-0653">Protein transport</keyword>
<comment type="subcellular location">
    <subcellularLocation>
        <location evidence="1">Membrane</location>
        <topology evidence="1">Multi-pass membrane protein</topology>
    </subcellularLocation>
</comment>
<feature type="transmembrane region" description="Helical" evidence="10">
    <location>
        <begin position="911"/>
        <end position="932"/>
    </location>
</feature>
<feature type="transmembrane region" description="Helical" evidence="10">
    <location>
        <begin position="386"/>
        <end position="404"/>
    </location>
</feature>
<evidence type="ECO:0000256" key="3">
    <source>
        <dbReference type="ARBA" id="ARBA00022448"/>
    </source>
</evidence>
<feature type="transmembrane region" description="Helical" evidence="10">
    <location>
        <begin position="719"/>
        <end position="742"/>
    </location>
</feature>
<evidence type="ECO:0000256" key="7">
    <source>
        <dbReference type="ARBA" id="ARBA00022989"/>
    </source>
</evidence>
<keyword evidence="12" id="KW-1185">Reference proteome</keyword>
<evidence type="ECO:0000256" key="5">
    <source>
        <dbReference type="ARBA" id="ARBA00022856"/>
    </source>
</evidence>
<protein>
    <submittedName>
        <fullName evidence="11">OPT-domain-containing protein</fullName>
    </submittedName>
</protein>
<comment type="similarity">
    <text evidence="2">Belongs to the oligopeptide OPT transporter family.</text>
</comment>
<evidence type="ECO:0000256" key="1">
    <source>
        <dbReference type="ARBA" id="ARBA00004141"/>
    </source>
</evidence>
<comment type="caution">
    <text evidence="11">The sequence shown here is derived from an EMBL/GenBank/DDBJ whole genome shotgun (WGS) entry which is preliminary data.</text>
</comment>
<feature type="compositionally biased region" description="Polar residues" evidence="9">
    <location>
        <begin position="1"/>
        <end position="10"/>
    </location>
</feature>
<feature type="region of interest" description="Disordered" evidence="9">
    <location>
        <begin position="637"/>
        <end position="663"/>
    </location>
</feature>
<reference evidence="11" key="1">
    <citation type="journal article" date="2023" name="Mol. Phylogenet. Evol.">
        <title>Genome-scale phylogeny and comparative genomics of the fungal order Sordariales.</title>
        <authorList>
            <person name="Hensen N."/>
            <person name="Bonometti L."/>
            <person name="Westerberg I."/>
            <person name="Brannstrom I.O."/>
            <person name="Guillou S."/>
            <person name="Cros-Aarteil S."/>
            <person name="Calhoun S."/>
            <person name="Haridas S."/>
            <person name="Kuo A."/>
            <person name="Mondo S."/>
            <person name="Pangilinan J."/>
            <person name="Riley R."/>
            <person name="LaButti K."/>
            <person name="Andreopoulos B."/>
            <person name="Lipzen A."/>
            <person name="Chen C."/>
            <person name="Yan M."/>
            <person name="Daum C."/>
            <person name="Ng V."/>
            <person name="Clum A."/>
            <person name="Steindorff A."/>
            <person name="Ohm R.A."/>
            <person name="Martin F."/>
            <person name="Silar P."/>
            <person name="Natvig D.O."/>
            <person name="Lalanne C."/>
            <person name="Gautier V."/>
            <person name="Ament-Velasquez S.L."/>
            <person name="Kruys A."/>
            <person name="Hutchinson M.I."/>
            <person name="Powell A.J."/>
            <person name="Barry K."/>
            <person name="Miller A.N."/>
            <person name="Grigoriev I.V."/>
            <person name="Debuchy R."/>
            <person name="Gladieux P."/>
            <person name="Hiltunen Thoren M."/>
            <person name="Johannesson H."/>
        </authorList>
    </citation>
    <scope>NUCLEOTIDE SEQUENCE</scope>
    <source>
        <strain evidence="11">CBS 508.74</strain>
    </source>
</reference>
<dbReference type="NCBIfam" id="TIGR00727">
    <property type="entry name" value="ISP4_OPT"/>
    <property type="match status" value="1"/>
</dbReference>
<sequence length="1012" mass="112120">MPSSGRSGSLDNPAELDRQSFPLQSLKPSPATGKGPTSPRVSGVSARPPQTHGNKTLPDEPRQAGTHGSGSEPRVATADESASDGPIDSASEPMTKHSASFHRGAASSSPGYDSITPRQSDDNEEEGTTPLVRPRETSDSSGPSGFAVRRRRDGSQPSSPSFRQSARRSKELGSSTTISGLESRFGATETALLDDFGDIPGQAEDGDDDDARSIVLDSDIDDDDPPDNSPYPQVRASVSPTDDTSLSINTPRMWTLSILFSVLGSSTNLFFSLRYPSVAITPVIALLMVHPLGLLWDYLLKRPDDPSEEFVDGVRSDTPSPGHTSSVISWDRRSTLHRVRLWLAQGRWNEKEHSCVYVSSNVSFGFAFATDVIVEQTQFYKQDASIVYQLLLTLSTQILGYTFAGLTRRFLVRPSGMIWPGTLMSAAMFTTLHKEENKKANGWRISRWNFFYAVWLGAFLFYFLPGLLMPALSYFNVVTWFAPDNVVIANLFGVVSGLGLFPMTFDWAQVAYIGSPLLTPFWAAMNVVGGLVVVMWIIAPIAYYSNWLYSSYMPILSAAVFDNTGNVYNVTRVLTKDFLFDREAYFKYSRVFLPVTYVLSYGVQFAGLAALITHTICWHGKDIWTQWKRSLDETVGEPKGDYQPVSGLNDRPSSSSNGRVRPGVRRSLSVDNLMSREDVHNRLMRRYEDAPILWYLLTFVSMTAIGIFTVEYYPIHLPWYGLLLALAICGVLFIPIGIIMAVTNQHSSIYLICQLLAGIIFPGRPVANMVFVTYGYISSAQGIKFAADLKLGHYMKIPPRILFMVQIVATVVSSVTQITVLNWMFASIPGLCTPQALNGFTCPISRVHFNGSILWGVVGPNEFFGPNATYRPLIWAFAVGAVLPIPLWAYARNRRDSILRKVNLPVLFGSLGWIPPATGLNFSVWAVVCYLFNYLVKKRAPDWWAKYTMTMSAALDSGLAFGIVVVFFGFVYPGWMSGFHWWGTEVYKAGCDWQACAYRSVPEGGRFGPEVW</sequence>
<reference evidence="11" key="2">
    <citation type="submission" date="2023-05" db="EMBL/GenBank/DDBJ databases">
        <authorList>
            <consortium name="Lawrence Berkeley National Laboratory"/>
            <person name="Steindorff A."/>
            <person name="Hensen N."/>
            <person name="Bonometti L."/>
            <person name="Westerberg I."/>
            <person name="Brannstrom I.O."/>
            <person name="Guillou S."/>
            <person name="Cros-Aarteil S."/>
            <person name="Calhoun S."/>
            <person name="Haridas S."/>
            <person name="Kuo A."/>
            <person name="Mondo S."/>
            <person name="Pangilinan J."/>
            <person name="Riley R."/>
            <person name="Labutti K."/>
            <person name="Andreopoulos B."/>
            <person name="Lipzen A."/>
            <person name="Chen C."/>
            <person name="Yanf M."/>
            <person name="Daum C."/>
            <person name="Ng V."/>
            <person name="Clum A."/>
            <person name="Ohm R."/>
            <person name="Martin F."/>
            <person name="Silar P."/>
            <person name="Natvig D."/>
            <person name="Lalanne C."/>
            <person name="Gautier V."/>
            <person name="Ament-Velasquez S.L."/>
            <person name="Kruys A."/>
            <person name="Hutchinson M.I."/>
            <person name="Powell A.J."/>
            <person name="Barry K."/>
            <person name="Miller A.N."/>
            <person name="Grigoriev I.V."/>
            <person name="Debuchy R."/>
            <person name="Gladieux P."/>
            <person name="Thoren M.H."/>
            <person name="Johannesson H."/>
        </authorList>
    </citation>
    <scope>NUCLEOTIDE SEQUENCE</scope>
    <source>
        <strain evidence="11">CBS 508.74</strain>
    </source>
</reference>
<evidence type="ECO:0000313" key="12">
    <source>
        <dbReference type="Proteomes" id="UP001302812"/>
    </source>
</evidence>
<dbReference type="GeneID" id="89937314"/>
<dbReference type="GO" id="GO:0035673">
    <property type="term" value="F:oligopeptide transmembrane transporter activity"/>
    <property type="evidence" value="ECO:0007669"/>
    <property type="project" value="InterPro"/>
</dbReference>
<feature type="transmembrane region" description="Helical" evidence="10">
    <location>
        <begin position="873"/>
        <end position="891"/>
    </location>
</feature>
<feature type="transmembrane region" description="Helical" evidence="10">
    <location>
        <begin position="749"/>
        <end position="777"/>
    </location>
</feature>
<dbReference type="EMBL" id="MU853355">
    <property type="protein sequence ID" value="KAK4109549.1"/>
    <property type="molecule type" value="Genomic_DNA"/>
</dbReference>
<dbReference type="AlphaFoldDB" id="A0AAN6QIS1"/>
<accession>A0AAN6QIS1</accession>
<feature type="region of interest" description="Disordered" evidence="9">
    <location>
        <begin position="195"/>
        <end position="243"/>
    </location>
</feature>
<organism evidence="11 12">
    <name type="scientific">Canariomyces notabilis</name>
    <dbReference type="NCBI Taxonomy" id="2074819"/>
    <lineage>
        <taxon>Eukaryota</taxon>
        <taxon>Fungi</taxon>
        <taxon>Dikarya</taxon>
        <taxon>Ascomycota</taxon>
        <taxon>Pezizomycotina</taxon>
        <taxon>Sordariomycetes</taxon>
        <taxon>Sordariomycetidae</taxon>
        <taxon>Sordariales</taxon>
        <taxon>Chaetomiaceae</taxon>
        <taxon>Canariomyces</taxon>
    </lineage>
</organism>
<dbReference type="Proteomes" id="UP001302812">
    <property type="component" value="Unassembled WGS sequence"/>
</dbReference>
<feature type="transmembrane region" description="Helical" evidence="10">
    <location>
        <begin position="278"/>
        <end position="296"/>
    </location>
</feature>
<gene>
    <name evidence="11" type="ORF">N656DRAFT_759152</name>
</gene>
<dbReference type="InterPro" id="IPR004648">
    <property type="entry name" value="Oligpept_transpt"/>
</dbReference>
<dbReference type="InterPro" id="IPR004813">
    <property type="entry name" value="OPT"/>
</dbReference>
<evidence type="ECO:0000256" key="2">
    <source>
        <dbReference type="ARBA" id="ARBA00008807"/>
    </source>
</evidence>
<feature type="region of interest" description="Disordered" evidence="9">
    <location>
        <begin position="1"/>
        <end position="183"/>
    </location>
</feature>
<evidence type="ECO:0000256" key="6">
    <source>
        <dbReference type="ARBA" id="ARBA00022927"/>
    </source>
</evidence>
<evidence type="ECO:0000256" key="8">
    <source>
        <dbReference type="ARBA" id="ARBA00023136"/>
    </source>
</evidence>
<evidence type="ECO:0000256" key="4">
    <source>
        <dbReference type="ARBA" id="ARBA00022692"/>
    </source>
</evidence>
<dbReference type="PANTHER" id="PTHR22601">
    <property type="entry name" value="ISP4 LIKE PROTEIN"/>
    <property type="match status" value="1"/>
</dbReference>
<dbReference type="NCBIfam" id="TIGR00728">
    <property type="entry name" value="OPT_sfam"/>
    <property type="match status" value="1"/>
</dbReference>